<dbReference type="Pfam" id="PF00302">
    <property type="entry name" value="CAT"/>
    <property type="match status" value="1"/>
</dbReference>
<evidence type="ECO:0000256" key="5">
    <source>
        <dbReference type="ARBA" id="ARBA00023251"/>
    </source>
</evidence>
<dbReference type="InterPro" id="IPR018372">
    <property type="entry name" value="Chloramphenicol_AcTrfase_AS"/>
</dbReference>
<dbReference type="PANTHER" id="PTHR38474:SF2">
    <property type="entry name" value="CHLORAMPHENICOL ACETYLTRANSFERASE"/>
    <property type="match status" value="1"/>
</dbReference>
<evidence type="ECO:0000256" key="2">
    <source>
        <dbReference type="ARBA" id="ARBA00010571"/>
    </source>
</evidence>
<dbReference type="NCBIfam" id="NF000491">
    <property type="entry name" value="chloram_CatA"/>
    <property type="match status" value="1"/>
</dbReference>
<dbReference type="EC" id="2.3.1.28" evidence="3"/>
<evidence type="ECO:0000256" key="1">
    <source>
        <dbReference type="ARBA" id="ARBA00002150"/>
    </source>
</evidence>
<comment type="caution">
    <text evidence="7">The sequence shown here is derived from an EMBL/GenBank/DDBJ whole genome shotgun (WGS) entry which is preliminary data.</text>
</comment>
<dbReference type="PIRSF" id="PIRSF000440">
    <property type="entry name" value="CAT"/>
    <property type="match status" value="1"/>
</dbReference>
<dbReference type="PROSITE" id="PS00100">
    <property type="entry name" value="CAT"/>
    <property type="match status" value="1"/>
</dbReference>
<evidence type="ECO:0000256" key="4">
    <source>
        <dbReference type="ARBA" id="ARBA00022679"/>
    </source>
</evidence>
<dbReference type="EMBL" id="VSSQ01010950">
    <property type="protein sequence ID" value="MPM45622.1"/>
    <property type="molecule type" value="Genomic_DNA"/>
</dbReference>
<keyword evidence="4 7" id="KW-0808">Transferase</keyword>
<gene>
    <name evidence="7" type="primary">cat_7</name>
    <name evidence="7" type="ORF">SDC9_92310</name>
</gene>
<comment type="similarity">
    <text evidence="2">Belongs to the chloramphenicol acetyltransferase family.</text>
</comment>
<dbReference type="AlphaFoldDB" id="A0A644ZXS4"/>
<reference evidence="7" key="1">
    <citation type="submission" date="2019-08" db="EMBL/GenBank/DDBJ databases">
        <authorList>
            <person name="Kucharzyk K."/>
            <person name="Murdoch R.W."/>
            <person name="Higgins S."/>
            <person name="Loffler F."/>
        </authorList>
    </citation>
    <scope>NUCLEOTIDE SEQUENCE</scope>
</reference>
<sequence length="218" mass="25861">MKFNLIDIEHWDRKPYFEHYFNSVKCTYSITANIEITNLLKDIKIKKLKLYPTFIYIIATVINNHEEFRTCFDENNNLGYWDSMSPNYTIFHEETKTFSNIWTEYDQSFLGFYSKYVEDNKSYGNIMSFDPKLNEPANTFPISCIPWVSFTGFNLNIQDNGTYLTPIFTLGKHFEENNKVFIPMSIQVHHAVCDGYHTSRFINEVQELASNFQNWLTH</sequence>
<dbReference type="SMART" id="SM01059">
    <property type="entry name" value="CAT"/>
    <property type="match status" value="1"/>
</dbReference>
<evidence type="ECO:0000256" key="6">
    <source>
        <dbReference type="ARBA" id="ARBA00023315"/>
    </source>
</evidence>
<keyword evidence="5" id="KW-0046">Antibiotic resistance</keyword>
<dbReference type="GO" id="GO:0046677">
    <property type="term" value="P:response to antibiotic"/>
    <property type="evidence" value="ECO:0007669"/>
    <property type="project" value="UniProtKB-KW"/>
</dbReference>
<evidence type="ECO:0000313" key="7">
    <source>
        <dbReference type="EMBL" id="MPM45622.1"/>
    </source>
</evidence>
<evidence type="ECO:0000256" key="3">
    <source>
        <dbReference type="ARBA" id="ARBA00013235"/>
    </source>
</evidence>
<keyword evidence="6 7" id="KW-0012">Acyltransferase</keyword>
<dbReference type="GO" id="GO:0008811">
    <property type="term" value="F:chloramphenicol O-acetyltransferase activity"/>
    <property type="evidence" value="ECO:0007669"/>
    <property type="project" value="UniProtKB-EC"/>
</dbReference>
<dbReference type="Gene3D" id="3.30.559.10">
    <property type="entry name" value="Chloramphenicol acetyltransferase-like domain"/>
    <property type="match status" value="1"/>
</dbReference>
<dbReference type="InterPro" id="IPR001707">
    <property type="entry name" value="Cmp_AcTrfase"/>
</dbReference>
<accession>A0A644ZXS4</accession>
<organism evidence="7">
    <name type="scientific">bioreactor metagenome</name>
    <dbReference type="NCBI Taxonomy" id="1076179"/>
    <lineage>
        <taxon>unclassified sequences</taxon>
        <taxon>metagenomes</taxon>
        <taxon>ecological metagenomes</taxon>
    </lineage>
</organism>
<dbReference type="SUPFAM" id="SSF52777">
    <property type="entry name" value="CoA-dependent acyltransferases"/>
    <property type="match status" value="1"/>
</dbReference>
<name>A0A644ZXS4_9ZZZZ</name>
<comment type="function">
    <text evidence="1">This enzyme is an effector of chloramphenicol resistance in bacteria.</text>
</comment>
<dbReference type="InterPro" id="IPR023213">
    <property type="entry name" value="CAT-like_dom_sf"/>
</dbReference>
<dbReference type="PANTHER" id="PTHR38474">
    <property type="entry name" value="SLR0299 PROTEIN"/>
    <property type="match status" value="1"/>
</dbReference>
<protein>
    <recommendedName>
        <fullName evidence="3">chloramphenicol O-acetyltransferase</fullName>
        <ecNumber evidence="3">2.3.1.28</ecNumber>
    </recommendedName>
</protein>
<proteinExistence type="inferred from homology"/>